<dbReference type="GO" id="GO:0004623">
    <property type="term" value="F:phospholipase A2 activity"/>
    <property type="evidence" value="ECO:0007669"/>
    <property type="project" value="UniProtKB-EC"/>
</dbReference>
<feature type="non-terminal residue" evidence="10">
    <location>
        <position position="1"/>
    </location>
</feature>
<gene>
    <name evidence="10" type="ORF">Dbus_chr2Rg429</name>
</gene>
<evidence type="ECO:0000256" key="6">
    <source>
        <dbReference type="ARBA" id="ARBA00023098"/>
    </source>
</evidence>
<dbReference type="GO" id="GO:0050482">
    <property type="term" value="P:arachidonate secretion"/>
    <property type="evidence" value="ECO:0007669"/>
    <property type="project" value="InterPro"/>
</dbReference>
<dbReference type="GO" id="GO:0005576">
    <property type="term" value="C:extracellular region"/>
    <property type="evidence" value="ECO:0007669"/>
    <property type="project" value="UniProtKB-SubCell"/>
</dbReference>
<dbReference type="GO" id="GO:0006644">
    <property type="term" value="P:phospholipid metabolic process"/>
    <property type="evidence" value="ECO:0007669"/>
    <property type="project" value="InterPro"/>
</dbReference>
<dbReference type="Pfam" id="PF05826">
    <property type="entry name" value="Phospholip_A2_2"/>
    <property type="match status" value="2"/>
</dbReference>
<keyword evidence="8" id="KW-0732">Signal</keyword>
<proteinExistence type="predicted"/>
<feature type="signal peptide" evidence="8">
    <location>
        <begin position="1"/>
        <end position="15"/>
    </location>
</feature>
<evidence type="ECO:0000259" key="9">
    <source>
        <dbReference type="Pfam" id="PF05826"/>
    </source>
</evidence>
<evidence type="ECO:0000313" key="10">
    <source>
        <dbReference type="EMBL" id="ALC40850.1"/>
    </source>
</evidence>
<dbReference type="Proteomes" id="UP000494163">
    <property type="component" value="Chromosome 2R"/>
</dbReference>
<evidence type="ECO:0000256" key="3">
    <source>
        <dbReference type="ARBA" id="ARBA00013278"/>
    </source>
</evidence>
<evidence type="ECO:0000256" key="4">
    <source>
        <dbReference type="ARBA" id="ARBA00022525"/>
    </source>
</evidence>
<evidence type="ECO:0000256" key="7">
    <source>
        <dbReference type="ARBA" id="ARBA00029903"/>
    </source>
</evidence>
<dbReference type="EC" id="3.1.1.4" evidence="3"/>
<dbReference type="EMBL" id="CP012524">
    <property type="protein sequence ID" value="ALC40850.1"/>
    <property type="molecule type" value="Genomic_DNA"/>
</dbReference>
<dbReference type="SUPFAM" id="SSF48619">
    <property type="entry name" value="Phospholipase A2, PLA2"/>
    <property type="match status" value="1"/>
</dbReference>
<feature type="non-terminal residue" evidence="10">
    <location>
        <position position="203"/>
    </location>
</feature>
<dbReference type="InterPro" id="IPR016090">
    <property type="entry name" value="PLA2-like_dom"/>
</dbReference>
<feature type="domain" description="Phospholipase A2-like central" evidence="9">
    <location>
        <begin position="42"/>
        <end position="93"/>
    </location>
</feature>
<evidence type="ECO:0000313" key="11">
    <source>
        <dbReference type="Proteomes" id="UP000494163"/>
    </source>
</evidence>
<dbReference type="OrthoDB" id="10059604at2759"/>
<dbReference type="GO" id="GO:0016042">
    <property type="term" value="P:lipid catabolic process"/>
    <property type="evidence" value="ECO:0007669"/>
    <property type="project" value="UniProtKB-KW"/>
</dbReference>
<name>A0A0M4ETJ7_DROBS</name>
<dbReference type="InterPro" id="IPR036444">
    <property type="entry name" value="PLipase_A2_dom_sf"/>
</dbReference>
<dbReference type="PROSITE" id="PS00118">
    <property type="entry name" value="PA2_HIS"/>
    <property type="match status" value="1"/>
</dbReference>
<comment type="subcellular location">
    <subcellularLocation>
        <location evidence="2">Secreted</location>
    </subcellularLocation>
</comment>
<dbReference type="OMA" id="TTGCKEY"/>
<dbReference type="Gene3D" id="1.20.90.10">
    <property type="entry name" value="Phospholipase A2 domain"/>
    <property type="match status" value="1"/>
</dbReference>
<dbReference type="PANTHER" id="PTHR12253">
    <property type="entry name" value="RH14732P"/>
    <property type="match status" value="1"/>
</dbReference>
<keyword evidence="11" id="KW-1185">Reference proteome</keyword>
<dbReference type="InterPro" id="IPR033113">
    <property type="entry name" value="PLA2_histidine"/>
</dbReference>
<evidence type="ECO:0000256" key="1">
    <source>
        <dbReference type="ARBA" id="ARBA00001913"/>
    </source>
</evidence>
<accession>A0A0M4ETJ7</accession>
<keyword evidence="5" id="KW-0442">Lipid degradation</keyword>
<dbReference type="SMR" id="A0A0M4ETJ7"/>
<dbReference type="AlphaFoldDB" id="A0A0M4ETJ7"/>
<evidence type="ECO:0000256" key="2">
    <source>
        <dbReference type="ARBA" id="ARBA00004613"/>
    </source>
</evidence>
<feature type="chain" id="PRO_5013266397" description="phospholipase A2" evidence="8">
    <location>
        <begin position="16"/>
        <end position="203"/>
    </location>
</feature>
<sequence length="203" mass="23290">KYLILICCYISSVWAFSDEAIFEDEDIYNQALPPTPHTGITAPGTKWCGPGNTAANYDDLGRERETDKCCRAHDHCEEIMESHKSLHGLPNNTDWFPMLVRRGKINNTFSQVCFLIYRLKCSCEQQFINCLQAVNTMTSNTLGRVYYATRSKCFALGHPTTSCKQYQEGTFRKRCIRYTVNKSTAKLWQLYDMPFYTTGVAAR</sequence>
<evidence type="ECO:0000256" key="8">
    <source>
        <dbReference type="SAM" id="SignalP"/>
    </source>
</evidence>
<keyword evidence="4" id="KW-0964">Secreted</keyword>
<comment type="cofactor">
    <cofactor evidence="1">
        <name>Ca(2+)</name>
        <dbReference type="ChEBI" id="CHEBI:29108"/>
    </cofactor>
</comment>
<organism evidence="10 11">
    <name type="scientific">Drosophila busckii</name>
    <name type="common">Fruit fly</name>
    <dbReference type="NCBI Taxonomy" id="30019"/>
    <lineage>
        <taxon>Eukaryota</taxon>
        <taxon>Metazoa</taxon>
        <taxon>Ecdysozoa</taxon>
        <taxon>Arthropoda</taxon>
        <taxon>Hexapoda</taxon>
        <taxon>Insecta</taxon>
        <taxon>Pterygota</taxon>
        <taxon>Neoptera</taxon>
        <taxon>Endopterygota</taxon>
        <taxon>Diptera</taxon>
        <taxon>Brachycera</taxon>
        <taxon>Muscomorpha</taxon>
        <taxon>Ephydroidea</taxon>
        <taxon>Drosophilidae</taxon>
        <taxon>Drosophila</taxon>
    </lineage>
</organism>
<protein>
    <recommendedName>
        <fullName evidence="3">phospholipase A2</fullName>
        <ecNumber evidence="3">3.1.1.4</ecNumber>
    </recommendedName>
    <alternativeName>
        <fullName evidence="7">Phosphatidylcholine 2-acylhydrolase</fullName>
    </alternativeName>
</protein>
<reference evidence="10 11" key="1">
    <citation type="submission" date="2015-08" db="EMBL/GenBank/DDBJ databases">
        <title>Ancestral chromatin configuration constrains chromatin evolution on differentiating sex chromosomes in Drosophila.</title>
        <authorList>
            <person name="Zhou Q."/>
            <person name="Bachtrog D."/>
        </authorList>
    </citation>
    <scope>NUCLEOTIDE SEQUENCE [LARGE SCALE GENOMIC DNA]</scope>
    <source>
        <tissue evidence="10">Whole larvae</tissue>
    </source>
</reference>
<feature type="domain" description="Phospholipase A2-like central" evidence="9">
    <location>
        <begin position="117"/>
        <end position="155"/>
    </location>
</feature>
<keyword evidence="6" id="KW-0443">Lipid metabolism</keyword>
<evidence type="ECO:0000256" key="5">
    <source>
        <dbReference type="ARBA" id="ARBA00022963"/>
    </source>
</evidence>
<dbReference type="STRING" id="30019.A0A0M4ETJ7"/>